<evidence type="ECO:0000256" key="1">
    <source>
        <dbReference type="ARBA" id="ARBA00006235"/>
    </source>
</evidence>
<keyword evidence="2" id="KW-0732">Signal</keyword>
<dbReference type="InterPro" id="IPR049337">
    <property type="entry name" value="TOR1A_C"/>
</dbReference>
<dbReference type="Pfam" id="PF06309">
    <property type="entry name" value="Torsin"/>
    <property type="match status" value="1"/>
</dbReference>
<feature type="signal peptide" evidence="2">
    <location>
        <begin position="1"/>
        <end position="21"/>
    </location>
</feature>
<evidence type="ECO:0000259" key="3">
    <source>
        <dbReference type="Pfam" id="PF21376"/>
    </source>
</evidence>
<accession>A0A8J2RJM9</accession>
<dbReference type="FunFam" id="3.40.50.300:FF:002370">
    <property type="entry name" value="Torsin family 3, member A"/>
    <property type="match status" value="1"/>
</dbReference>
<dbReference type="InterPro" id="IPR010448">
    <property type="entry name" value="Torsin"/>
</dbReference>
<dbReference type="SUPFAM" id="SSF52540">
    <property type="entry name" value="P-loop containing nucleoside triphosphate hydrolases"/>
    <property type="match status" value="1"/>
</dbReference>
<dbReference type="OrthoDB" id="19623at2759"/>
<comment type="caution">
    <text evidence="4">The sequence shown here is derived from an EMBL/GenBank/DDBJ whole genome shotgun (WGS) entry which is preliminary data.</text>
</comment>
<dbReference type="GO" id="GO:0016887">
    <property type="term" value="F:ATP hydrolysis activity"/>
    <property type="evidence" value="ECO:0007669"/>
    <property type="project" value="InterPro"/>
</dbReference>
<dbReference type="GO" id="GO:0005737">
    <property type="term" value="C:cytoplasm"/>
    <property type="evidence" value="ECO:0007669"/>
    <property type="project" value="UniProtKB-ARBA"/>
</dbReference>
<protein>
    <recommendedName>
        <fullName evidence="3">Torsin-1A C-terminal domain-containing protein</fullName>
    </recommendedName>
</protein>
<sequence>MKFCKMMLFTFLLHSCQLGVGSSVLSVLADFFSSSYEMLRCPLYDCCNDYWIPNNITKLQLMIEEEVFGQHIATKIISRQIIAHLENPSPSKPLVMSFHGWTGNGKNHVAYLIAKSLYRSETKSRFYHHFMATVHFPHQEHAQLYQDQVRSWVKGNVTLCPHSLFVFDEVDKMPTGVLDGIRAYLDYIDTVDSVDYRRSIFIFLSNTGGKEITKKVHDIWLTGNVKREELTVSDFERLVELGAFNEDGGLQNSHLIEKSLIDVYVPFLPMEKLHVRLCAENEFKKQNHVPKNKEAALQKIVDGLNYYPEDKELYSTTGCKRVAQRVSLYIADERRSQRKKGRKEL</sequence>
<dbReference type="GO" id="GO:0005524">
    <property type="term" value="F:ATP binding"/>
    <property type="evidence" value="ECO:0007669"/>
    <property type="project" value="InterPro"/>
</dbReference>
<dbReference type="InterPro" id="IPR027417">
    <property type="entry name" value="P-loop_NTPase"/>
</dbReference>
<dbReference type="PANTHER" id="PTHR10760:SF2">
    <property type="entry name" value="LD13476P-RELATED"/>
    <property type="match status" value="1"/>
</dbReference>
<organism evidence="4 5">
    <name type="scientific">Daphnia galeata</name>
    <dbReference type="NCBI Taxonomy" id="27404"/>
    <lineage>
        <taxon>Eukaryota</taxon>
        <taxon>Metazoa</taxon>
        <taxon>Ecdysozoa</taxon>
        <taxon>Arthropoda</taxon>
        <taxon>Crustacea</taxon>
        <taxon>Branchiopoda</taxon>
        <taxon>Diplostraca</taxon>
        <taxon>Cladocera</taxon>
        <taxon>Anomopoda</taxon>
        <taxon>Daphniidae</taxon>
        <taxon>Daphnia</taxon>
    </lineage>
</organism>
<dbReference type="Proteomes" id="UP000789390">
    <property type="component" value="Unassembled WGS sequence"/>
</dbReference>
<dbReference type="EMBL" id="CAKKLH010000070">
    <property type="protein sequence ID" value="CAH0102015.1"/>
    <property type="molecule type" value="Genomic_DNA"/>
</dbReference>
<dbReference type="Gene3D" id="3.40.50.300">
    <property type="entry name" value="P-loop containing nucleotide triphosphate hydrolases"/>
    <property type="match status" value="1"/>
</dbReference>
<comment type="similarity">
    <text evidence="1">Belongs to the ClpA/ClpB family. Torsin subfamily.</text>
</comment>
<dbReference type="Pfam" id="PF21376">
    <property type="entry name" value="TOR1A_C"/>
    <property type="match status" value="1"/>
</dbReference>
<evidence type="ECO:0000313" key="4">
    <source>
        <dbReference type="EMBL" id="CAH0102015.1"/>
    </source>
</evidence>
<name>A0A8J2RJM9_9CRUS</name>
<dbReference type="PANTHER" id="PTHR10760">
    <property type="entry name" value="TORSIN"/>
    <property type="match status" value="1"/>
</dbReference>
<evidence type="ECO:0000313" key="5">
    <source>
        <dbReference type="Proteomes" id="UP000789390"/>
    </source>
</evidence>
<feature type="domain" description="Torsin-1A C-terminal" evidence="3">
    <location>
        <begin position="273"/>
        <end position="329"/>
    </location>
</feature>
<dbReference type="GO" id="GO:0071218">
    <property type="term" value="P:cellular response to misfolded protein"/>
    <property type="evidence" value="ECO:0007669"/>
    <property type="project" value="TreeGrafter"/>
</dbReference>
<dbReference type="GO" id="GO:0012505">
    <property type="term" value="C:endomembrane system"/>
    <property type="evidence" value="ECO:0007669"/>
    <property type="project" value="UniProtKB-ARBA"/>
</dbReference>
<feature type="chain" id="PRO_5035268219" description="Torsin-1A C-terminal domain-containing protein" evidence="2">
    <location>
        <begin position="22"/>
        <end position="345"/>
    </location>
</feature>
<proteinExistence type="inferred from homology"/>
<reference evidence="4" key="1">
    <citation type="submission" date="2021-11" db="EMBL/GenBank/DDBJ databases">
        <authorList>
            <person name="Schell T."/>
        </authorList>
    </citation>
    <scope>NUCLEOTIDE SEQUENCE</scope>
    <source>
        <strain evidence="4">M5</strain>
    </source>
</reference>
<evidence type="ECO:0000256" key="2">
    <source>
        <dbReference type="SAM" id="SignalP"/>
    </source>
</evidence>
<dbReference type="AlphaFoldDB" id="A0A8J2RJM9"/>
<keyword evidence="5" id="KW-1185">Reference proteome</keyword>
<gene>
    <name evidence="4" type="ORF">DGAL_LOCUS4389</name>
</gene>